<gene>
    <name evidence="2" type="ORF">KIV56_09740</name>
</gene>
<organism evidence="2 3">
    <name type="scientific">Cryobacterium breve</name>
    <dbReference type="NCBI Taxonomy" id="1259258"/>
    <lineage>
        <taxon>Bacteria</taxon>
        <taxon>Bacillati</taxon>
        <taxon>Actinomycetota</taxon>
        <taxon>Actinomycetes</taxon>
        <taxon>Micrococcales</taxon>
        <taxon>Microbacteriaceae</taxon>
        <taxon>Cryobacterium</taxon>
    </lineage>
</organism>
<dbReference type="Gene3D" id="2.170.150.40">
    <property type="entry name" value="Domain of unknown function (DUF427)"/>
    <property type="match status" value="2"/>
</dbReference>
<evidence type="ECO:0000313" key="2">
    <source>
        <dbReference type="EMBL" id="WBM78875.1"/>
    </source>
</evidence>
<dbReference type="Proteomes" id="UP001212421">
    <property type="component" value="Chromosome"/>
</dbReference>
<dbReference type="EMBL" id="CP075584">
    <property type="protein sequence ID" value="WBM78875.1"/>
    <property type="molecule type" value="Genomic_DNA"/>
</dbReference>
<dbReference type="RefSeq" id="WP_281533358.1">
    <property type="nucleotide sequence ID" value="NZ_CP075584.1"/>
</dbReference>
<name>A0ABY7NBA9_9MICO</name>
<sequence>MKTYPSERWVRAFVGDVTLVESRDPLLFWEDGFPVPGYAFSPATIDMTRLSESGAAPERGGFDFFGPKGQVQTWFDVVVGGRVIPHAAWMLAGLGDRIVFSWRPGGIDRWQEEDIVVWAHPRDPFHRVDALPSSRHVQVSANDVLLAESRHPVLLFETGLPPRFYLPQADVRLELLRATTTTSVCAYKGQADQYWDVVDDPNLANVAWSYTRPSAAVAEIAGLVAFYNERVDITVDGVALGRPVSPFSDPAQRPS</sequence>
<dbReference type="InterPro" id="IPR038694">
    <property type="entry name" value="DUF427_sf"/>
</dbReference>
<reference evidence="2 3" key="1">
    <citation type="submission" date="2021-05" db="EMBL/GenBank/DDBJ databases">
        <authorList>
            <person name="Kumar R."/>
            <person name="Kumar A."/>
            <person name="Mukhia S."/>
        </authorList>
    </citation>
    <scope>NUCLEOTIDE SEQUENCE [LARGE SCALE GENOMIC DNA]</scope>
    <source>
        <strain evidence="2 3">ERMR7:08</strain>
    </source>
</reference>
<dbReference type="Pfam" id="PF04248">
    <property type="entry name" value="NTP_transf_9"/>
    <property type="match status" value="1"/>
</dbReference>
<evidence type="ECO:0000259" key="1">
    <source>
        <dbReference type="Pfam" id="PF04248"/>
    </source>
</evidence>
<dbReference type="InterPro" id="IPR007361">
    <property type="entry name" value="DUF427"/>
</dbReference>
<evidence type="ECO:0000313" key="3">
    <source>
        <dbReference type="Proteomes" id="UP001212421"/>
    </source>
</evidence>
<proteinExistence type="predicted"/>
<dbReference type="PANTHER" id="PTHR34310:SF9">
    <property type="entry name" value="BLR5716 PROTEIN"/>
    <property type="match status" value="1"/>
</dbReference>
<accession>A0ABY7NBA9</accession>
<feature type="domain" description="DUF427" evidence="1">
    <location>
        <begin position="137"/>
        <end position="229"/>
    </location>
</feature>
<dbReference type="PANTHER" id="PTHR34310">
    <property type="entry name" value="DUF427 DOMAIN PROTEIN (AFU_ORTHOLOGUE AFUA_3G02220)"/>
    <property type="match status" value="1"/>
</dbReference>
<protein>
    <submittedName>
        <fullName evidence="2">DUF427 domain-containing protein</fullName>
    </submittedName>
</protein>
<keyword evidence="3" id="KW-1185">Reference proteome</keyword>